<name>A0ABX2K8Y9_9PROT</name>
<organism evidence="1 2">
    <name type="scientific">Azospirillum melinis</name>
    <dbReference type="NCBI Taxonomy" id="328839"/>
    <lineage>
        <taxon>Bacteria</taxon>
        <taxon>Pseudomonadati</taxon>
        <taxon>Pseudomonadota</taxon>
        <taxon>Alphaproteobacteria</taxon>
        <taxon>Rhodospirillales</taxon>
        <taxon>Azospirillaceae</taxon>
        <taxon>Azospirillum</taxon>
    </lineage>
</organism>
<dbReference type="Proteomes" id="UP000605086">
    <property type="component" value="Unassembled WGS sequence"/>
</dbReference>
<gene>
    <name evidence="1" type="ORF">GBZ48_08285</name>
</gene>
<dbReference type="EMBL" id="WHOS01000008">
    <property type="protein sequence ID" value="NUA99285.1"/>
    <property type="molecule type" value="Genomic_DNA"/>
</dbReference>
<evidence type="ECO:0000313" key="1">
    <source>
        <dbReference type="EMBL" id="NUA99285.1"/>
    </source>
</evidence>
<reference evidence="1 2" key="1">
    <citation type="submission" date="2019-10" db="EMBL/GenBank/DDBJ databases">
        <title>Genome sequence of Azospirillum melinis.</title>
        <authorList>
            <person name="Ambrosini A."/>
            <person name="Sant'Anna F.H."/>
            <person name="Cassan F.D."/>
            <person name="Souza E.M."/>
            <person name="Passaglia L.M.P."/>
        </authorList>
    </citation>
    <scope>NUCLEOTIDE SEQUENCE [LARGE SCALE GENOMIC DNA]</scope>
    <source>
        <strain evidence="1 2">TMCY0552</strain>
    </source>
</reference>
<evidence type="ECO:0000313" key="2">
    <source>
        <dbReference type="Proteomes" id="UP000605086"/>
    </source>
</evidence>
<accession>A0ABX2K8Y9</accession>
<comment type="caution">
    <text evidence="1">The sequence shown here is derived from an EMBL/GenBank/DDBJ whole genome shotgun (WGS) entry which is preliminary data.</text>
</comment>
<dbReference type="RefSeq" id="WP_174470601.1">
    <property type="nucleotide sequence ID" value="NZ_JAGINN010000017.1"/>
</dbReference>
<protein>
    <recommendedName>
        <fullName evidence="3">ATP--cob(I)alamin adenosyltransferase</fullName>
    </recommendedName>
</protein>
<sequence>MSFDSTNFPLVWVTFEKGPDHDHDKDFQAFEASLSRGEPFVLLTDSTPDEEHEHSQEENKRNALWMKKHKAELRSLVLAMIVIEPSAAKRLAFKAFGVAFAKFWGYPLRIASSREEALEIAGTLLSERTGSAVA</sequence>
<proteinExistence type="predicted"/>
<keyword evidence="2" id="KW-1185">Reference proteome</keyword>
<evidence type="ECO:0008006" key="3">
    <source>
        <dbReference type="Google" id="ProtNLM"/>
    </source>
</evidence>